<sequence length="80" mass="9346">MRLIDWLKKAVKYYPKSVKTIKRWLGEIVGYFESRTNSGVVEGINNKLKLIKRCGVGLINLTNFEIRAIINWHFDDSLAY</sequence>
<reference evidence="3" key="1">
    <citation type="submission" date="2016-10" db="EMBL/GenBank/DDBJ databases">
        <title>Comparative genomics uncovers the prolific and rare metabolic potential of the cyanobacterial genus Moorea.</title>
        <authorList>
            <person name="Leao T."/>
            <person name="Castelao G."/>
            <person name="Korobeynikov A."/>
            <person name="Monroe E.A."/>
            <person name="Podell S."/>
            <person name="Glukhov E."/>
            <person name="Allen E."/>
            <person name="Gerwick W.H."/>
            <person name="Gerwick L."/>
        </authorList>
    </citation>
    <scope>NUCLEOTIDE SEQUENCE [LARGE SCALE GENOMIC DNA]</scope>
    <source>
        <strain evidence="3">PAL-8-15-08-1</strain>
    </source>
</reference>
<dbReference type="AlphaFoldDB" id="A0A1D8TZ30"/>
<evidence type="ECO:0000313" key="3">
    <source>
        <dbReference type="Proteomes" id="UP000177870"/>
    </source>
</evidence>
<proteinExistence type="predicted"/>
<dbReference type="KEGG" id="mpro:BJP34_28870"/>
<name>A0A1D8TZ30_9CYAN</name>
<dbReference type="STRING" id="1458985.BJP34_28870"/>
<gene>
    <name evidence="2" type="ORF">BJP34_28870</name>
</gene>
<evidence type="ECO:0000259" key="1">
    <source>
        <dbReference type="Pfam" id="PF01610"/>
    </source>
</evidence>
<organism evidence="2 3">
    <name type="scientific">Moorena producens PAL-8-15-08-1</name>
    <dbReference type="NCBI Taxonomy" id="1458985"/>
    <lineage>
        <taxon>Bacteria</taxon>
        <taxon>Bacillati</taxon>
        <taxon>Cyanobacteriota</taxon>
        <taxon>Cyanophyceae</taxon>
        <taxon>Coleofasciculales</taxon>
        <taxon>Coleofasciculaceae</taxon>
        <taxon>Moorena</taxon>
    </lineage>
</organism>
<dbReference type="EMBL" id="CP017599">
    <property type="protein sequence ID" value="AOX02920.1"/>
    <property type="molecule type" value="Genomic_DNA"/>
</dbReference>
<accession>A0A1D8TZ30</accession>
<feature type="domain" description="Transposase IS204/IS1001/IS1096/IS1165 DDE" evidence="1">
    <location>
        <begin position="5"/>
        <end position="67"/>
    </location>
</feature>
<dbReference type="Proteomes" id="UP000177870">
    <property type="component" value="Chromosome"/>
</dbReference>
<dbReference type="Pfam" id="PF01610">
    <property type="entry name" value="DDE_Tnp_ISL3"/>
    <property type="match status" value="1"/>
</dbReference>
<protein>
    <recommendedName>
        <fullName evidence="1">Transposase IS204/IS1001/IS1096/IS1165 DDE domain-containing protein</fullName>
    </recommendedName>
</protein>
<dbReference type="InterPro" id="IPR002560">
    <property type="entry name" value="Transposase_DDE"/>
</dbReference>
<evidence type="ECO:0000313" key="2">
    <source>
        <dbReference type="EMBL" id="AOX02920.1"/>
    </source>
</evidence>